<dbReference type="EMBL" id="GL883916">
    <property type="protein sequence ID" value="EGI14556.1"/>
    <property type="molecule type" value="Genomic_DNA"/>
</dbReference>
<evidence type="ECO:0000313" key="1">
    <source>
        <dbReference type="EMBL" id="EGI14556.1"/>
    </source>
</evidence>
<evidence type="ECO:0000313" key="2">
    <source>
        <dbReference type="Proteomes" id="UP000004710"/>
    </source>
</evidence>
<accession>F4T2N9</accession>
<organism evidence="1 2">
    <name type="scientific">Escherichia coli M605</name>
    <dbReference type="NCBI Taxonomy" id="656417"/>
    <lineage>
        <taxon>Bacteria</taxon>
        <taxon>Pseudomonadati</taxon>
        <taxon>Pseudomonadota</taxon>
        <taxon>Gammaproteobacteria</taxon>
        <taxon>Enterobacterales</taxon>
        <taxon>Enterobacteriaceae</taxon>
        <taxon>Escherichia</taxon>
    </lineage>
</organism>
<reference evidence="1 2" key="1">
    <citation type="submission" date="2010-01" db="EMBL/GenBank/DDBJ databases">
        <title>The Genome Sequence of Escherichia coli M605.</title>
        <authorList>
            <consortium name="The Broad Institute Genome Sequencing Platform"/>
            <consortium name="The Broad Institute Genome Sequencing Center for Infectious Disease"/>
            <person name="Feldgarden M."/>
            <person name="Gordon D.M."/>
            <person name="Johnson J.R."/>
            <person name="Johnston B.D."/>
            <person name="Young S."/>
            <person name="Zeng Q."/>
            <person name="Koehrsen M."/>
            <person name="Alvarado L."/>
            <person name="Berlin A.M."/>
            <person name="Borenstein D."/>
            <person name="Chapman S.B."/>
            <person name="Chen Z."/>
            <person name="Engels R."/>
            <person name="Freedman E."/>
            <person name="Gellesch M."/>
            <person name="Goldberg J."/>
            <person name="Griggs A."/>
            <person name="Gujja S."/>
            <person name="Heilman E.R."/>
            <person name="Heiman D.I."/>
            <person name="Hepburn T.A."/>
            <person name="Howarth C."/>
            <person name="Jen D."/>
            <person name="Larson L."/>
            <person name="Lewis B."/>
            <person name="Mehta T."/>
            <person name="Park D."/>
            <person name="Pearson M."/>
            <person name="Richards J."/>
            <person name="Roberts A."/>
            <person name="Saif S."/>
            <person name="Shea T.D."/>
            <person name="Shenoy N."/>
            <person name="Sisk P."/>
            <person name="Stolte C."/>
            <person name="Sykes S.N."/>
            <person name="Walk T."/>
            <person name="White J."/>
            <person name="Yandava C."/>
            <person name="Haas B."/>
            <person name="Henn M.R."/>
            <person name="Nusbaum C."/>
            <person name="Birren B."/>
        </authorList>
    </citation>
    <scope>NUCLEOTIDE SEQUENCE [LARGE SCALE GENOMIC DNA]</scope>
    <source>
        <strain evidence="1 2">M605</strain>
    </source>
</reference>
<proteinExistence type="predicted"/>
<protein>
    <submittedName>
        <fullName evidence="1">Uncharacterized protein</fullName>
    </submittedName>
</protein>
<dbReference type="Proteomes" id="UP000004710">
    <property type="component" value="Unassembled WGS sequence"/>
</dbReference>
<name>F4T2N9_ECOLX</name>
<dbReference type="AlphaFoldDB" id="F4T2N9"/>
<dbReference type="HOGENOM" id="CLU_3364907_0_0_6"/>
<sequence>MKPRAKIGDYVMVLQKKETISGKGISPTNTSGYKY</sequence>
<gene>
    <name evidence="1" type="ORF">ECIG_01502</name>
</gene>